<dbReference type="Proteomes" id="UP000321571">
    <property type="component" value="Unassembled WGS sequence"/>
</dbReference>
<gene>
    <name evidence="1" type="ORF">FHP06_15500</name>
</gene>
<accession>A0A5C8NDX8</accession>
<dbReference type="InterPro" id="IPR027417">
    <property type="entry name" value="P-loop_NTPase"/>
</dbReference>
<dbReference type="OrthoDB" id="5144031at2"/>
<name>A0A5C8NDX8_9ACTN</name>
<dbReference type="EMBL" id="VDUX01000010">
    <property type="protein sequence ID" value="TXL56547.1"/>
    <property type="molecule type" value="Genomic_DNA"/>
</dbReference>
<organism evidence="1 2">
    <name type="scientific">Aeromicrobium terrae</name>
    <dbReference type="NCBI Taxonomy" id="2498846"/>
    <lineage>
        <taxon>Bacteria</taxon>
        <taxon>Bacillati</taxon>
        <taxon>Actinomycetota</taxon>
        <taxon>Actinomycetes</taxon>
        <taxon>Propionibacteriales</taxon>
        <taxon>Nocardioidaceae</taxon>
        <taxon>Aeromicrobium</taxon>
    </lineage>
</organism>
<evidence type="ECO:0008006" key="3">
    <source>
        <dbReference type="Google" id="ProtNLM"/>
    </source>
</evidence>
<keyword evidence="2" id="KW-1185">Reference proteome</keyword>
<proteinExistence type="predicted"/>
<comment type="caution">
    <text evidence="1">The sequence shown here is derived from an EMBL/GenBank/DDBJ whole genome shotgun (WGS) entry which is preliminary data.</text>
</comment>
<protein>
    <recommendedName>
        <fullName evidence="3">Sulfotransferase family protein</fullName>
    </recommendedName>
</protein>
<dbReference type="RefSeq" id="WP_147687764.1">
    <property type="nucleotide sequence ID" value="NZ_VDUX01000010.1"/>
</dbReference>
<dbReference type="AlphaFoldDB" id="A0A5C8NDX8"/>
<evidence type="ECO:0000313" key="1">
    <source>
        <dbReference type="EMBL" id="TXL56547.1"/>
    </source>
</evidence>
<evidence type="ECO:0000313" key="2">
    <source>
        <dbReference type="Proteomes" id="UP000321571"/>
    </source>
</evidence>
<dbReference type="SUPFAM" id="SSF52540">
    <property type="entry name" value="P-loop containing nucleoside triphosphate hydrolases"/>
    <property type="match status" value="1"/>
</dbReference>
<reference evidence="1 2" key="1">
    <citation type="submission" date="2019-06" db="EMBL/GenBank/DDBJ databases">
        <title>Aeromicrobium sp. nov., isolated from a maize field.</title>
        <authorList>
            <person name="Lin S.-Y."/>
            <person name="Tsai C.-F."/>
            <person name="Young C.-C."/>
        </authorList>
    </citation>
    <scope>NUCLEOTIDE SEQUENCE [LARGE SCALE GENOMIC DNA]</scope>
    <source>
        <strain evidence="1 2">CC-CFT486</strain>
    </source>
</reference>
<sequence>MPPSDDLCVPDGTRLLHVGPHKTGTTSVQHAFHTSRPALARQGIAYAGADSQPMVQVQTLVDAYTDRDVVGSAKTLRPWKSFAREVRRSRARCVVVSSEFFADARPAAIERAVDDLGGGSGPWAERSGSSGLHVVVTLRPIAGLLASQWQQYVQSGLRADLDTWLTAMLHEADTTRLTPTFWWRHRHDRLVERWAAAVGTDHVTVVVADRRRPDHLLRVFEQLTGAAEGTLSAEDDLANRSLSWSEVELIREFNRQFTKAKLPKHMHLQAMRLGAARYLQARPRDASEPKVRAQQWALDEAAGIGAEMAGAIAASGVRVVGDLADLATTPEAGDGVAPTEVSTRLAAAAAMGVLHASGMTEPYRDPDELPVRPVPTRHVVRLGRARLRRKAKQVLSGDDDANG</sequence>